<comment type="caution">
    <text evidence="1">The sequence shown here is derived from an EMBL/GenBank/DDBJ whole genome shotgun (WGS) entry which is preliminary data.</text>
</comment>
<sequence length="119" mass="13018">MTNPVVWRHHCSSEGKMPAVIMQFVSHPRPGSDLATVLQLAKDGASLWRKHGADVSYWSVIGGEIGNYAFVARFDSVEAYGRTLASLGADPAFVEFQAKRLKAGQSDWVRSNVAVQVDL</sequence>
<organism evidence="1 4">
    <name type="scientific">Bradyrhizobium zhanjiangense</name>
    <dbReference type="NCBI Taxonomy" id="1325107"/>
    <lineage>
        <taxon>Bacteria</taxon>
        <taxon>Pseudomonadati</taxon>
        <taxon>Pseudomonadota</taxon>
        <taxon>Alphaproteobacteria</taxon>
        <taxon>Hyphomicrobiales</taxon>
        <taxon>Nitrobacteraceae</taxon>
        <taxon>Bradyrhizobium</taxon>
    </lineage>
</organism>
<evidence type="ECO:0000313" key="3">
    <source>
        <dbReference type="Proteomes" id="UP000289946"/>
    </source>
</evidence>
<evidence type="ECO:0000313" key="4">
    <source>
        <dbReference type="Proteomes" id="UP000290174"/>
    </source>
</evidence>
<gene>
    <name evidence="1" type="ORF">EAS61_19790</name>
    <name evidence="2" type="ORF">EAS62_10160</name>
</gene>
<dbReference type="Gene3D" id="3.30.70.100">
    <property type="match status" value="1"/>
</dbReference>
<name>A0A4Q0QLW0_9BRAD</name>
<evidence type="ECO:0000313" key="2">
    <source>
        <dbReference type="EMBL" id="RXG97039.1"/>
    </source>
</evidence>
<protein>
    <recommendedName>
        <fullName evidence="5">NIPSNAP domain-containing protein</fullName>
    </recommendedName>
</protein>
<dbReference type="SUPFAM" id="SSF54909">
    <property type="entry name" value="Dimeric alpha+beta barrel"/>
    <property type="match status" value="1"/>
</dbReference>
<keyword evidence="3" id="KW-1185">Reference proteome</keyword>
<dbReference type="InterPro" id="IPR011008">
    <property type="entry name" value="Dimeric_a/b-barrel"/>
</dbReference>
<reference evidence="1 4" key="1">
    <citation type="submission" date="2018-11" db="EMBL/GenBank/DDBJ databases">
        <title>Bradyrhizobium sp. nov., isolated from effective nodules of peanut in China.</title>
        <authorList>
            <person name="Li Y."/>
        </authorList>
    </citation>
    <scope>NUCLEOTIDE SEQUENCE [LARGE SCALE GENOMIC DNA]</scope>
    <source>
        <strain evidence="1 4">CCBAU 51770</strain>
        <strain evidence="2 3">CCBAU 51781</strain>
    </source>
</reference>
<dbReference type="EMBL" id="RDRA01000005">
    <property type="protein sequence ID" value="RXG97039.1"/>
    <property type="molecule type" value="Genomic_DNA"/>
</dbReference>
<dbReference type="EMBL" id="RKMK01000017">
    <property type="protein sequence ID" value="RXG94736.1"/>
    <property type="molecule type" value="Genomic_DNA"/>
</dbReference>
<dbReference type="Proteomes" id="UP000290174">
    <property type="component" value="Unassembled WGS sequence"/>
</dbReference>
<evidence type="ECO:0000313" key="1">
    <source>
        <dbReference type="EMBL" id="RXG94736.1"/>
    </source>
</evidence>
<accession>A0A4Q0QLW0</accession>
<dbReference type="Proteomes" id="UP000289946">
    <property type="component" value="Unassembled WGS sequence"/>
</dbReference>
<evidence type="ECO:0008006" key="5">
    <source>
        <dbReference type="Google" id="ProtNLM"/>
    </source>
</evidence>
<proteinExistence type="predicted"/>
<dbReference type="AlphaFoldDB" id="A0A4Q0QLW0"/>